<evidence type="ECO:0000313" key="2">
    <source>
        <dbReference type="Proteomes" id="UP000234681"/>
    </source>
</evidence>
<reference evidence="1 2" key="1">
    <citation type="submission" date="2005-09" db="EMBL/GenBank/DDBJ databases">
        <authorList>
            <person name="Mural R.J."/>
            <person name="Li P.W."/>
            <person name="Adams M.D."/>
            <person name="Amanatides P.G."/>
            <person name="Baden-Tillson H."/>
            <person name="Barnstead M."/>
            <person name="Chin S.H."/>
            <person name="Dew I."/>
            <person name="Evans C.A."/>
            <person name="Ferriera S."/>
            <person name="Flanigan M."/>
            <person name="Fosler C."/>
            <person name="Glodek A."/>
            <person name="Gu Z."/>
            <person name="Holt R.A."/>
            <person name="Jennings D."/>
            <person name="Kraft C.L."/>
            <person name="Lu F."/>
            <person name="Nguyen T."/>
            <person name="Nusskern D.R."/>
            <person name="Pfannkoch C.M."/>
            <person name="Sitter C."/>
            <person name="Sutton G.G."/>
            <person name="Venter J.C."/>
            <person name="Wang Z."/>
            <person name="Woodage T."/>
            <person name="Zheng X.H."/>
            <person name="Zhong F."/>
        </authorList>
    </citation>
    <scope>NUCLEOTIDE SEQUENCE [LARGE SCALE GENOMIC DNA]</scope>
    <source>
        <strain>BN</strain>
        <strain evidence="2">Sprague-Dawley</strain>
    </source>
</reference>
<sequence>MCVLGRGSILVLRICLLGEELQRYELWLFLLSPRGLFHVCHTTFHFLLSADPINQMPQVHSRDIYSMVEALDSFLFLPPHITYSSTMLPSHLKCQKAVFYSKTQRK</sequence>
<organism evidence="1 2">
    <name type="scientific">Rattus norvegicus</name>
    <name type="common">Rat</name>
    <dbReference type="NCBI Taxonomy" id="10116"/>
    <lineage>
        <taxon>Eukaryota</taxon>
        <taxon>Metazoa</taxon>
        <taxon>Chordata</taxon>
        <taxon>Craniata</taxon>
        <taxon>Vertebrata</taxon>
        <taxon>Euteleostomi</taxon>
        <taxon>Mammalia</taxon>
        <taxon>Eutheria</taxon>
        <taxon>Euarchontoglires</taxon>
        <taxon>Glires</taxon>
        <taxon>Rodentia</taxon>
        <taxon>Myomorpha</taxon>
        <taxon>Muroidea</taxon>
        <taxon>Muridae</taxon>
        <taxon>Murinae</taxon>
        <taxon>Rattus</taxon>
    </lineage>
</organism>
<dbReference type="Proteomes" id="UP000234681">
    <property type="component" value="Chromosome X"/>
</dbReference>
<protein>
    <submittedName>
        <fullName evidence="1">RCG38169</fullName>
    </submittedName>
</protein>
<dbReference type="AlphaFoldDB" id="A6IV88"/>
<proteinExistence type="predicted"/>
<gene>
    <name evidence="1" type="ORF">rCG_38169</name>
</gene>
<dbReference type="EMBL" id="CH473969">
    <property type="protein sequence ID" value="EDM07092.1"/>
    <property type="molecule type" value="Genomic_DNA"/>
</dbReference>
<evidence type="ECO:0000313" key="1">
    <source>
        <dbReference type="EMBL" id="EDM07092.1"/>
    </source>
</evidence>
<accession>A6IV88</accession>
<name>A6IV88_RAT</name>